<feature type="domain" description="Type I restriction modification DNA specificity" evidence="4">
    <location>
        <begin position="241"/>
        <end position="371"/>
    </location>
</feature>
<comment type="caution">
    <text evidence="5">The sequence shown here is derived from an EMBL/GenBank/DDBJ whole genome shotgun (WGS) entry which is preliminary data.</text>
</comment>
<keyword evidence="6" id="KW-1185">Reference proteome</keyword>
<comment type="similarity">
    <text evidence="1">Belongs to the type-I restriction system S methylase family.</text>
</comment>
<dbReference type="PANTHER" id="PTHR30408:SF13">
    <property type="entry name" value="TYPE I RESTRICTION ENZYME HINDI SPECIFICITY SUBUNIT"/>
    <property type="match status" value="1"/>
</dbReference>
<dbReference type="CDD" id="cd17248">
    <property type="entry name" value="RMtype1_S_AmiI-TRD2-CR2_like"/>
    <property type="match status" value="1"/>
</dbReference>
<keyword evidence="5" id="KW-0255">Endonuclease</keyword>
<name>A0ABU8WQ49_9BURK</name>
<dbReference type="RefSeq" id="WP_340344768.1">
    <property type="nucleotide sequence ID" value="NZ_JBBKZT010000011.1"/>
</dbReference>
<dbReference type="InterPro" id="IPR044946">
    <property type="entry name" value="Restrct_endonuc_typeI_TRD_sf"/>
</dbReference>
<keyword evidence="2" id="KW-0680">Restriction system</keyword>
<dbReference type="PANTHER" id="PTHR30408">
    <property type="entry name" value="TYPE-1 RESTRICTION ENZYME ECOKI SPECIFICITY PROTEIN"/>
    <property type="match status" value="1"/>
</dbReference>
<dbReference type="SUPFAM" id="SSF116734">
    <property type="entry name" value="DNA methylase specificity domain"/>
    <property type="match status" value="2"/>
</dbReference>
<evidence type="ECO:0000259" key="4">
    <source>
        <dbReference type="Pfam" id="PF01420"/>
    </source>
</evidence>
<dbReference type="Pfam" id="PF01420">
    <property type="entry name" value="Methylase_S"/>
    <property type="match status" value="2"/>
</dbReference>
<evidence type="ECO:0000313" key="6">
    <source>
        <dbReference type="Proteomes" id="UP001385892"/>
    </source>
</evidence>
<keyword evidence="5" id="KW-0378">Hydrolase</keyword>
<dbReference type="GO" id="GO:0004519">
    <property type="term" value="F:endonuclease activity"/>
    <property type="evidence" value="ECO:0007669"/>
    <property type="project" value="UniProtKB-KW"/>
</dbReference>
<keyword evidence="3" id="KW-0238">DNA-binding</keyword>
<dbReference type="CDD" id="cd17262">
    <property type="entry name" value="RMtype1_S_Aco12261I-TRD2-CR2"/>
    <property type="match status" value="1"/>
</dbReference>
<organism evidence="5 6">
    <name type="scientific">Variovorax rhizosphaerae</name>
    <dbReference type="NCBI Taxonomy" id="1836200"/>
    <lineage>
        <taxon>Bacteria</taxon>
        <taxon>Pseudomonadati</taxon>
        <taxon>Pseudomonadota</taxon>
        <taxon>Betaproteobacteria</taxon>
        <taxon>Burkholderiales</taxon>
        <taxon>Comamonadaceae</taxon>
        <taxon>Variovorax</taxon>
    </lineage>
</organism>
<evidence type="ECO:0000313" key="5">
    <source>
        <dbReference type="EMBL" id="MEJ8849645.1"/>
    </source>
</evidence>
<protein>
    <submittedName>
        <fullName evidence="5">Restriction endonuclease subunit S</fullName>
        <ecNumber evidence="5">3.1.21.-</ecNumber>
    </submittedName>
</protein>
<proteinExistence type="inferred from homology"/>
<keyword evidence="5" id="KW-0540">Nuclease</keyword>
<dbReference type="Gene3D" id="3.90.220.20">
    <property type="entry name" value="DNA methylase specificity domains"/>
    <property type="match status" value="2"/>
</dbReference>
<dbReference type="EC" id="3.1.21.-" evidence="5"/>
<dbReference type="EMBL" id="JBBKZT010000011">
    <property type="protein sequence ID" value="MEJ8849645.1"/>
    <property type="molecule type" value="Genomic_DNA"/>
</dbReference>
<evidence type="ECO:0000256" key="3">
    <source>
        <dbReference type="ARBA" id="ARBA00023125"/>
    </source>
</evidence>
<feature type="domain" description="Type I restriction modification DNA specificity" evidence="4">
    <location>
        <begin position="14"/>
        <end position="191"/>
    </location>
</feature>
<sequence length="430" mass="47941">MFSLSVGMPTSIPPQGWRWVSLSKVARLESGHTPSRRHPEWWGGDIPWIGIRDATRNHGATLLDTEQHTNELGIANSSARVLPAHTVCLSRTASVGYVVVMGRPMATSQDFVNWVCTPALDHRFLKYILLSEHKSMLRFASGTTHQTIYFPEAKAFHVCIPEVKQQFAISDALQALDDRIALLHESNSTLEAIAQAMFKSWFVDFDPVRAKQQGIAPTGMDEVTAALFPDDFEQSELGMVPKGWAYDSLKDVVSIFDSQRVPLAGQERAKRQGIYPYFGAAALMDHVDSYLFDGIFLLTGEDGSVADSNGLPVTQYVWGKIWVNNHAHVLQGKEGISTEHLLLAFRRMDIRPYITGAVQAKLSQANMWRIPFLRPTRAVAEVFGLMIAPLFEQIRQGTEEAKTLSALRDTLLPRLISGQLRIPDAETLTQ</sequence>
<evidence type="ECO:0000256" key="2">
    <source>
        <dbReference type="ARBA" id="ARBA00022747"/>
    </source>
</evidence>
<dbReference type="Proteomes" id="UP001385892">
    <property type="component" value="Unassembled WGS sequence"/>
</dbReference>
<dbReference type="InterPro" id="IPR052021">
    <property type="entry name" value="Type-I_RS_S_subunit"/>
</dbReference>
<dbReference type="GO" id="GO:0016787">
    <property type="term" value="F:hydrolase activity"/>
    <property type="evidence" value="ECO:0007669"/>
    <property type="project" value="UniProtKB-KW"/>
</dbReference>
<reference evidence="5 6" key="1">
    <citation type="submission" date="2024-03" db="EMBL/GenBank/DDBJ databases">
        <title>Novel species of the genus Variovorax.</title>
        <authorList>
            <person name="Liu Q."/>
            <person name="Xin Y.-H."/>
        </authorList>
    </citation>
    <scope>NUCLEOTIDE SEQUENCE [LARGE SCALE GENOMIC DNA]</scope>
    <source>
        <strain evidence="5 6">KACC 18900</strain>
    </source>
</reference>
<gene>
    <name evidence="5" type="ORF">WKW82_23570</name>
</gene>
<dbReference type="InterPro" id="IPR000055">
    <property type="entry name" value="Restrct_endonuc_typeI_TRD"/>
</dbReference>
<accession>A0ABU8WQ49</accession>
<evidence type="ECO:0000256" key="1">
    <source>
        <dbReference type="ARBA" id="ARBA00010923"/>
    </source>
</evidence>